<evidence type="ECO:0000256" key="5">
    <source>
        <dbReference type="SAM" id="MobiDB-lite"/>
    </source>
</evidence>
<evidence type="ECO:0000256" key="4">
    <source>
        <dbReference type="ARBA" id="ARBA00023242"/>
    </source>
</evidence>
<proteinExistence type="inferred from homology"/>
<sequence length="476" mass="54942">MLPTETASPMDTSISPFPETTKTPLMYECKHSDILCRMQYSNKLPDIPFDLKFLIIPFKSTRFSEYTPSSLERNHKHEFLTDYDMGVDVDLVDIEKYASTETETSLHPDDEKLLEDDCFTLPVSKRSKMYSTKVVWLRSTEYISPGNTRLQPQVFEKIEAQVGGKGIKKLIAEGIHYLDHDQQLKAIDKTFADNKIPIEKHHNKPNVYPVEVLPVFPDFQLWKHPCAQVIFDIDPSPAGYSQPQQLQLMSQAMLRGVMDENEEQFVAYFLPSDETLEKRKKDIEAGVDYQDDESYEYKMFREYNWNVKSKSTEGYEENYFMVLRDDGLYYNELETKVRLSKRTKGGGLMNRTKLIVKHRPLNGHELNVQKSRTNHFKSLVTDNNEGDEGIDVSDEEEEEEEEEEKEGAGQNGEENSFGSRNLRSRSRSLSSNRSTDVNSQDESHRSIKSEQNSHSIEIIADRNAECTDQDTEAESD</sequence>
<evidence type="ECO:0000256" key="1">
    <source>
        <dbReference type="ARBA" id="ARBA00004123"/>
    </source>
</evidence>
<comment type="caution">
    <text evidence="6">The sequence shown here is derived from an EMBL/GenBank/DDBJ whole genome shotgun (WGS) entry which is preliminary data.</text>
</comment>
<comment type="similarity">
    <text evidence="2">Belongs to the PAF1 family.</text>
</comment>
<feature type="region of interest" description="Disordered" evidence="5">
    <location>
        <begin position="360"/>
        <end position="476"/>
    </location>
</feature>
<dbReference type="PANTHER" id="PTHR23188">
    <property type="entry name" value="RNA POLYMERASE II-ASSOCIATED FACTOR 1 HOMOLOG"/>
    <property type="match status" value="1"/>
</dbReference>
<dbReference type="GO" id="GO:0016593">
    <property type="term" value="C:Cdc73/Paf1 complex"/>
    <property type="evidence" value="ECO:0007669"/>
    <property type="project" value="InterPro"/>
</dbReference>
<gene>
    <name evidence="6" type="ORF">HICCMSTLAB_LOCUS13630</name>
</gene>
<dbReference type="GO" id="GO:0006368">
    <property type="term" value="P:transcription elongation by RNA polymerase II"/>
    <property type="evidence" value="ECO:0007669"/>
    <property type="project" value="InterPro"/>
</dbReference>
<keyword evidence="7" id="KW-1185">Reference proteome</keyword>
<protein>
    <recommendedName>
        <fullName evidence="3">RNA polymerase II-associated factor 1 homolog</fullName>
    </recommendedName>
</protein>
<evidence type="ECO:0000256" key="3">
    <source>
        <dbReference type="ARBA" id="ARBA00020462"/>
    </source>
</evidence>
<feature type="compositionally biased region" description="Acidic residues" evidence="5">
    <location>
        <begin position="384"/>
        <end position="405"/>
    </location>
</feature>
<dbReference type="GO" id="GO:0000993">
    <property type="term" value="F:RNA polymerase II complex binding"/>
    <property type="evidence" value="ECO:0007669"/>
    <property type="project" value="TreeGrafter"/>
</dbReference>
<dbReference type="EMBL" id="CAJNRD030001124">
    <property type="protein sequence ID" value="CAG5108994.1"/>
    <property type="molecule type" value="Genomic_DNA"/>
</dbReference>
<dbReference type="Pfam" id="PF03985">
    <property type="entry name" value="Paf1"/>
    <property type="match status" value="1"/>
</dbReference>
<dbReference type="GO" id="GO:0003682">
    <property type="term" value="F:chromatin binding"/>
    <property type="evidence" value="ECO:0007669"/>
    <property type="project" value="TreeGrafter"/>
</dbReference>
<reference evidence="6" key="1">
    <citation type="submission" date="2021-04" db="EMBL/GenBank/DDBJ databases">
        <authorList>
            <person name="Chebbi M.A.C M."/>
        </authorList>
    </citation>
    <scope>NUCLEOTIDE SEQUENCE</scope>
</reference>
<evidence type="ECO:0000313" key="6">
    <source>
        <dbReference type="EMBL" id="CAG5108994.1"/>
    </source>
</evidence>
<keyword evidence="4" id="KW-0539">Nucleus</keyword>
<evidence type="ECO:0000256" key="2">
    <source>
        <dbReference type="ARBA" id="ARBA00007560"/>
    </source>
</evidence>
<dbReference type="PANTHER" id="PTHR23188:SF12">
    <property type="entry name" value="RNA POLYMERASE II-ASSOCIATED FACTOR 1 HOMOLOG"/>
    <property type="match status" value="1"/>
</dbReference>
<organism evidence="6 7">
    <name type="scientific">Cotesia congregata</name>
    <name type="common">Parasitoid wasp</name>
    <name type="synonym">Apanteles congregatus</name>
    <dbReference type="NCBI Taxonomy" id="51543"/>
    <lineage>
        <taxon>Eukaryota</taxon>
        <taxon>Metazoa</taxon>
        <taxon>Ecdysozoa</taxon>
        <taxon>Arthropoda</taxon>
        <taxon>Hexapoda</taxon>
        <taxon>Insecta</taxon>
        <taxon>Pterygota</taxon>
        <taxon>Neoptera</taxon>
        <taxon>Endopterygota</taxon>
        <taxon>Hymenoptera</taxon>
        <taxon>Apocrita</taxon>
        <taxon>Ichneumonoidea</taxon>
        <taxon>Braconidae</taxon>
        <taxon>Microgastrinae</taxon>
        <taxon>Cotesia</taxon>
    </lineage>
</organism>
<accession>A0A8J2MUV0</accession>
<dbReference type="Proteomes" id="UP000786811">
    <property type="component" value="Unassembled WGS sequence"/>
</dbReference>
<feature type="compositionally biased region" description="Acidic residues" evidence="5">
    <location>
        <begin position="467"/>
        <end position="476"/>
    </location>
</feature>
<evidence type="ECO:0000313" key="7">
    <source>
        <dbReference type="Proteomes" id="UP000786811"/>
    </source>
</evidence>
<dbReference type="InterPro" id="IPR007133">
    <property type="entry name" value="RNA_pol_II-assoc_Paf1"/>
</dbReference>
<name>A0A8J2MUV0_COTCN</name>
<dbReference type="AlphaFoldDB" id="A0A8J2MUV0"/>
<dbReference type="OrthoDB" id="10260285at2759"/>
<comment type="subcellular location">
    <subcellularLocation>
        <location evidence="1">Nucleus</location>
    </subcellularLocation>
</comment>